<gene>
    <name evidence="1" type="ORF">MPH_13715</name>
</gene>
<dbReference type="EMBL" id="AHHD01000726">
    <property type="protein sequence ID" value="EKG09271.1"/>
    <property type="molecule type" value="Genomic_DNA"/>
</dbReference>
<comment type="caution">
    <text evidence="1">The sequence shown here is derived from an EMBL/GenBank/DDBJ whole genome shotgun (WGS) entry which is preliminary data.</text>
</comment>
<dbReference type="VEuPathDB" id="FungiDB:MPH_13715"/>
<evidence type="ECO:0000313" key="1">
    <source>
        <dbReference type="EMBL" id="EKG09271.1"/>
    </source>
</evidence>
<dbReference type="HOGENOM" id="CLU_1375131_0_0_1"/>
<protein>
    <submittedName>
        <fullName evidence="1">Uncharacterized protein</fullName>
    </submittedName>
</protein>
<dbReference type="InParanoid" id="K2QHK0"/>
<name>K2QHK0_MACPH</name>
<accession>K2QHK0</accession>
<dbReference type="AlphaFoldDB" id="K2QHK0"/>
<sequence>YNYGICVVYRAETSINQDKPLRVPGNNTTRSALSEQLNQLRNRYSSYFLRRYENLCTEKTLQAEIVTSIPRMRRYPLNKDRSSQTIKVHRSSLRIRPVSPDVVRSPPVSEELKACLSRCAESKSFGVEPIIKASKNPRGIRCRHYTESSSVHVQSGNANTLLHLRKILTNENKALFRQLWTPEPGTLVEVSELVRLCDE</sequence>
<dbReference type="Proteomes" id="UP000007129">
    <property type="component" value="Unassembled WGS sequence"/>
</dbReference>
<proteinExistence type="predicted"/>
<evidence type="ECO:0000313" key="2">
    <source>
        <dbReference type="Proteomes" id="UP000007129"/>
    </source>
</evidence>
<feature type="non-terminal residue" evidence="1">
    <location>
        <position position="1"/>
    </location>
</feature>
<organism evidence="1 2">
    <name type="scientific">Macrophomina phaseolina (strain MS6)</name>
    <name type="common">Charcoal rot fungus</name>
    <dbReference type="NCBI Taxonomy" id="1126212"/>
    <lineage>
        <taxon>Eukaryota</taxon>
        <taxon>Fungi</taxon>
        <taxon>Dikarya</taxon>
        <taxon>Ascomycota</taxon>
        <taxon>Pezizomycotina</taxon>
        <taxon>Dothideomycetes</taxon>
        <taxon>Dothideomycetes incertae sedis</taxon>
        <taxon>Botryosphaeriales</taxon>
        <taxon>Botryosphaeriaceae</taxon>
        <taxon>Macrophomina</taxon>
    </lineage>
</organism>
<reference evidence="1 2" key="1">
    <citation type="journal article" date="2012" name="BMC Genomics">
        <title>Tools to kill: Genome of one of the most destructive plant pathogenic fungi Macrophomina phaseolina.</title>
        <authorList>
            <person name="Islam M.S."/>
            <person name="Haque M.S."/>
            <person name="Islam M.M."/>
            <person name="Emdad E.M."/>
            <person name="Halim A."/>
            <person name="Hossen Q.M.M."/>
            <person name="Hossain M.Z."/>
            <person name="Ahmed B."/>
            <person name="Rahim S."/>
            <person name="Rahman M.S."/>
            <person name="Alam M.M."/>
            <person name="Hou S."/>
            <person name="Wan X."/>
            <person name="Saito J.A."/>
            <person name="Alam M."/>
        </authorList>
    </citation>
    <scope>NUCLEOTIDE SEQUENCE [LARGE SCALE GENOMIC DNA]</scope>
    <source>
        <strain evidence="1 2">MS6</strain>
    </source>
</reference>